<name>A0A921IVK4_9ACTN</name>
<dbReference type="Proteomes" id="UP000753256">
    <property type="component" value="Unassembled WGS sequence"/>
</dbReference>
<organism evidence="1 2">
    <name type="scientific">Enorma phocaeensis</name>
    <dbReference type="NCBI Taxonomy" id="1871019"/>
    <lineage>
        <taxon>Bacteria</taxon>
        <taxon>Bacillati</taxon>
        <taxon>Actinomycetota</taxon>
        <taxon>Coriobacteriia</taxon>
        <taxon>Coriobacteriales</taxon>
        <taxon>Coriobacteriaceae</taxon>
        <taxon>Enorma</taxon>
    </lineage>
</organism>
<dbReference type="RefSeq" id="WP_273189182.1">
    <property type="nucleotide sequence ID" value="NZ_DYUZ01000012.1"/>
</dbReference>
<dbReference type="AlphaFoldDB" id="A0A921IVK4"/>
<proteinExistence type="predicted"/>
<dbReference type="EMBL" id="DYUZ01000012">
    <property type="protein sequence ID" value="HJG36802.1"/>
    <property type="molecule type" value="Genomic_DNA"/>
</dbReference>
<evidence type="ECO:0000313" key="2">
    <source>
        <dbReference type="Proteomes" id="UP000753256"/>
    </source>
</evidence>
<gene>
    <name evidence="1" type="ORF">K8V70_02915</name>
</gene>
<reference evidence="1" key="2">
    <citation type="submission" date="2021-09" db="EMBL/GenBank/DDBJ databases">
        <authorList>
            <person name="Gilroy R."/>
        </authorList>
    </citation>
    <scope>NUCLEOTIDE SEQUENCE</scope>
    <source>
        <strain evidence="1">ChiHjej13B12-9602</strain>
    </source>
</reference>
<comment type="caution">
    <text evidence="1">The sequence shown here is derived from an EMBL/GenBank/DDBJ whole genome shotgun (WGS) entry which is preliminary data.</text>
</comment>
<evidence type="ECO:0000313" key="1">
    <source>
        <dbReference type="EMBL" id="HJG36802.1"/>
    </source>
</evidence>
<accession>A0A921IVK4</accession>
<protein>
    <submittedName>
        <fullName evidence="1">Uncharacterized protein</fullName>
    </submittedName>
</protein>
<sequence length="198" mass="22809">MSYTPIEKIEVDERVYEKTLKWLGRNKTEVGEAFYNCDEIDGRLRRSERALRNAFKKGKMRKDVFDALARFIDIDPDYLSGKLFRDIKALDVPGSVKRALIVSMTPEKYRYGMRDTKDASGRYFEDILSLHGISLTQLRQLGRKRELELALAIEHAIVPVLSSFFEVDAEGKDLYPEIWRLAAQIEGAIDDLDMLGLE</sequence>
<reference evidence="1" key="1">
    <citation type="journal article" date="2021" name="PeerJ">
        <title>Extensive microbial diversity within the chicken gut microbiome revealed by metagenomics and culture.</title>
        <authorList>
            <person name="Gilroy R."/>
            <person name="Ravi A."/>
            <person name="Getino M."/>
            <person name="Pursley I."/>
            <person name="Horton D.L."/>
            <person name="Alikhan N.F."/>
            <person name="Baker D."/>
            <person name="Gharbi K."/>
            <person name="Hall N."/>
            <person name="Watson M."/>
            <person name="Adriaenssens E.M."/>
            <person name="Foster-Nyarko E."/>
            <person name="Jarju S."/>
            <person name="Secka A."/>
            <person name="Antonio M."/>
            <person name="Oren A."/>
            <person name="Chaudhuri R.R."/>
            <person name="La Ragione R."/>
            <person name="Hildebrand F."/>
            <person name="Pallen M.J."/>
        </authorList>
    </citation>
    <scope>NUCLEOTIDE SEQUENCE</scope>
    <source>
        <strain evidence="1">ChiHjej13B12-9602</strain>
    </source>
</reference>